<keyword evidence="1" id="KW-0812">Transmembrane</keyword>
<evidence type="ECO:0000313" key="3">
    <source>
        <dbReference type="Proteomes" id="UP001202674"/>
    </source>
</evidence>
<feature type="transmembrane region" description="Helical" evidence="1">
    <location>
        <begin position="59"/>
        <end position="78"/>
    </location>
</feature>
<comment type="caution">
    <text evidence="2">The sequence shown here is derived from an EMBL/GenBank/DDBJ whole genome shotgun (WGS) entry which is preliminary data.</text>
</comment>
<feature type="transmembrane region" description="Helical" evidence="1">
    <location>
        <begin position="123"/>
        <end position="145"/>
    </location>
</feature>
<dbReference type="EMBL" id="JAKRVY010000004">
    <property type="protein sequence ID" value="MCL9813829.1"/>
    <property type="molecule type" value="Genomic_DNA"/>
</dbReference>
<feature type="transmembrane region" description="Helical" evidence="1">
    <location>
        <begin position="27"/>
        <end position="47"/>
    </location>
</feature>
<gene>
    <name evidence="2" type="ORF">AArcSt11_09210</name>
</gene>
<reference evidence="2 3" key="1">
    <citation type="journal article" date="2022" name="Syst. Appl. Microbiol.">
        <title>Natronocalculus amylovorans gen. nov., sp. nov., and Natranaeroarchaeum aerophilus sp. nov., dominant culturable amylolytic natronoarchaea from hypersaline soda lakes in southwestern Siberia.</title>
        <authorList>
            <person name="Sorokin D.Y."/>
            <person name="Elcheninov A.G."/>
            <person name="Khizhniak T.V."/>
            <person name="Koenen M."/>
            <person name="Bale N.J."/>
            <person name="Damste J.S.S."/>
            <person name="Kublanov I.V."/>
        </authorList>
    </citation>
    <scope>NUCLEOTIDE SEQUENCE [LARGE SCALE GENOMIC DNA]</scope>
    <source>
        <strain evidence="2 3">AArc-St1-1</strain>
    </source>
</reference>
<keyword evidence="3" id="KW-1185">Reference proteome</keyword>
<proteinExistence type="predicted"/>
<protein>
    <submittedName>
        <fullName evidence="2">Uncharacterized protein</fullName>
    </submittedName>
</protein>
<keyword evidence="1" id="KW-1133">Transmembrane helix</keyword>
<feature type="transmembrane region" description="Helical" evidence="1">
    <location>
        <begin position="85"/>
        <end position="103"/>
    </location>
</feature>
<sequence length="251" mass="26664">MSGINRTQSITDGLRYFTPRSTRTHRAAYGLGFSIWLLSIVATPFVVTGDATTIALRSTLVAATITSVYFVVLYLLAIGSPVGNLIAPGAFVAVTPGPLYRLLLRDVSVSNPVVVPFTGEAGFAIPGLLVGLFLPAVALTGIYTVRRRPREWEANIMPDGFSFIELVNEQGERTRRSPVTEALPQKYGSVGVAVLVLSIGINGVLSVALPTYITSSGDIICSLVVLLGAMFVYFKEASSDEPTTAGGRPPN</sequence>
<organism evidence="2 3">
    <name type="scientific">Natranaeroarchaeum aerophilus</name>
    <dbReference type="NCBI Taxonomy" id="2917711"/>
    <lineage>
        <taxon>Archaea</taxon>
        <taxon>Methanobacteriati</taxon>
        <taxon>Methanobacteriota</taxon>
        <taxon>Stenosarchaea group</taxon>
        <taxon>Halobacteria</taxon>
        <taxon>Halobacteriales</taxon>
        <taxon>Natronoarchaeaceae</taxon>
        <taxon>Natranaeroarchaeum</taxon>
    </lineage>
</organism>
<dbReference type="AlphaFoldDB" id="A0AAE3FSN6"/>
<keyword evidence="1" id="KW-0472">Membrane</keyword>
<name>A0AAE3FSN6_9EURY</name>
<feature type="transmembrane region" description="Helical" evidence="1">
    <location>
        <begin position="215"/>
        <end position="234"/>
    </location>
</feature>
<accession>A0AAE3FSN6</accession>
<evidence type="ECO:0000313" key="2">
    <source>
        <dbReference type="EMBL" id="MCL9813829.1"/>
    </source>
</evidence>
<feature type="transmembrane region" description="Helical" evidence="1">
    <location>
        <begin position="187"/>
        <end position="209"/>
    </location>
</feature>
<evidence type="ECO:0000256" key="1">
    <source>
        <dbReference type="SAM" id="Phobius"/>
    </source>
</evidence>
<dbReference type="Proteomes" id="UP001202674">
    <property type="component" value="Unassembled WGS sequence"/>
</dbReference>